<evidence type="ECO:0000256" key="2">
    <source>
        <dbReference type="ARBA" id="ARBA00022649"/>
    </source>
</evidence>
<dbReference type="GO" id="GO:0016747">
    <property type="term" value="F:acyltransferase activity, transferring groups other than amino-acyl groups"/>
    <property type="evidence" value="ECO:0007669"/>
    <property type="project" value="InterPro"/>
</dbReference>
<comment type="caution">
    <text evidence="8">The sequence shown here is derived from an EMBL/GenBank/DDBJ whole genome shotgun (WGS) entry which is preliminary data.</text>
</comment>
<evidence type="ECO:0000256" key="4">
    <source>
        <dbReference type="ARBA" id="ARBA00023315"/>
    </source>
</evidence>
<dbReference type="SUPFAM" id="SSF55729">
    <property type="entry name" value="Acyl-CoA N-acyltransferases (Nat)"/>
    <property type="match status" value="1"/>
</dbReference>
<evidence type="ECO:0000313" key="9">
    <source>
        <dbReference type="Proteomes" id="UP000283369"/>
    </source>
</evidence>
<dbReference type="InterPro" id="IPR000182">
    <property type="entry name" value="GNAT_dom"/>
</dbReference>
<proteinExistence type="predicted"/>
<organism evidence="8 9">
    <name type="scientific">Bacteroides xylanisolvens</name>
    <dbReference type="NCBI Taxonomy" id="371601"/>
    <lineage>
        <taxon>Bacteria</taxon>
        <taxon>Pseudomonadati</taxon>
        <taxon>Bacteroidota</taxon>
        <taxon>Bacteroidia</taxon>
        <taxon>Bacteroidales</taxon>
        <taxon>Bacteroidaceae</taxon>
        <taxon>Bacteroides</taxon>
    </lineage>
</organism>
<evidence type="ECO:0000256" key="5">
    <source>
        <dbReference type="ARBA" id="ARBA00049880"/>
    </source>
</evidence>
<keyword evidence="3 8" id="KW-0808">Transferase</keyword>
<dbReference type="EMBL" id="JAIWYE010000002">
    <property type="protein sequence ID" value="MCA4702099.1"/>
    <property type="molecule type" value="Genomic_DNA"/>
</dbReference>
<feature type="domain" description="N-acetyltransferase" evidence="6">
    <location>
        <begin position="104"/>
        <end position="171"/>
    </location>
</feature>
<keyword evidence="1" id="KW-0678">Repressor</keyword>
<evidence type="ECO:0000313" key="7">
    <source>
        <dbReference type="EMBL" id="MCA4702099.1"/>
    </source>
</evidence>
<name>A0A1Y4VQT0_9BACE</name>
<evidence type="ECO:0000256" key="1">
    <source>
        <dbReference type="ARBA" id="ARBA00022491"/>
    </source>
</evidence>
<dbReference type="PANTHER" id="PTHR36449:SF1">
    <property type="entry name" value="ACETYLTRANSFERASE"/>
    <property type="match status" value="1"/>
</dbReference>
<comment type="catalytic activity">
    <reaction evidence="5">
        <text>glycyl-tRNA(Gly) + acetyl-CoA = N-acetylglycyl-tRNA(Gly) + CoA + H(+)</text>
        <dbReference type="Rhea" id="RHEA:81867"/>
        <dbReference type="Rhea" id="RHEA-COMP:9683"/>
        <dbReference type="Rhea" id="RHEA-COMP:19766"/>
        <dbReference type="ChEBI" id="CHEBI:15378"/>
        <dbReference type="ChEBI" id="CHEBI:57287"/>
        <dbReference type="ChEBI" id="CHEBI:57288"/>
        <dbReference type="ChEBI" id="CHEBI:78522"/>
        <dbReference type="ChEBI" id="CHEBI:232036"/>
    </reaction>
</comment>
<gene>
    <name evidence="8" type="ORF">DWW25_03590</name>
    <name evidence="7" type="ORF">LD004_00490</name>
</gene>
<keyword evidence="4" id="KW-0012">Acyltransferase</keyword>
<reference evidence="8 9" key="1">
    <citation type="submission" date="2018-08" db="EMBL/GenBank/DDBJ databases">
        <title>A genome reference for cultivated species of the human gut microbiota.</title>
        <authorList>
            <person name="Zou Y."/>
            <person name="Xue W."/>
            <person name="Luo G."/>
        </authorList>
    </citation>
    <scope>NUCLEOTIDE SEQUENCE [LARGE SCALE GENOMIC DNA]</scope>
    <source>
        <strain evidence="8 9">AF14-7</strain>
    </source>
</reference>
<evidence type="ECO:0000259" key="6">
    <source>
        <dbReference type="Pfam" id="PF13673"/>
    </source>
</evidence>
<dbReference type="Pfam" id="PF13673">
    <property type="entry name" value="Acetyltransf_10"/>
    <property type="match status" value="1"/>
</dbReference>
<keyword evidence="2" id="KW-1277">Toxin-antitoxin system</keyword>
<dbReference type="RefSeq" id="WP_087321275.1">
    <property type="nucleotide sequence ID" value="NZ_JAASHA010000025.1"/>
</dbReference>
<evidence type="ECO:0000313" key="8">
    <source>
        <dbReference type="EMBL" id="RGV18029.1"/>
    </source>
</evidence>
<dbReference type="EMBL" id="QRYV01000006">
    <property type="protein sequence ID" value="RGV18029.1"/>
    <property type="molecule type" value="Genomic_DNA"/>
</dbReference>
<evidence type="ECO:0000256" key="3">
    <source>
        <dbReference type="ARBA" id="ARBA00022679"/>
    </source>
</evidence>
<accession>A0A1Y4VQT0</accession>
<dbReference type="AlphaFoldDB" id="A0A1Y4VQT0"/>
<dbReference type="Proteomes" id="UP001198461">
    <property type="component" value="Unassembled WGS sequence"/>
</dbReference>
<reference evidence="7" key="2">
    <citation type="submission" date="2023-08" db="EMBL/GenBank/DDBJ databases">
        <title>Mucin Metabolism Genes Underlie the Key Renovations of Bacteroides xylanisolvens Genomes in Captive Great Apes.</title>
        <authorList>
            <person name="Nishida A.H."/>
        </authorList>
    </citation>
    <scope>NUCLEOTIDE SEQUENCE</scope>
    <source>
        <strain evidence="7">P13.H9</strain>
    </source>
</reference>
<protein>
    <submittedName>
        <fullName evidence="8">GNAT family N-acetyltransferase</fullName>
    </submittedName>
</protein>
<dbReference type="Proteomes" id="UP000283369">
    <property type="component" value="Unassembled WGS sequence"/>
</dbReference>
<dbReference type="PANTHER" id="PTHR36449">
    <property type="entry name" value="ACETYLTRANSFERASE-RELATED"/>
    <property type="match status" value="1"/>
</dbReference>
<dbReference type="InterPro" id="IPR016181">
    <property type="entry name" value="Acyl_CoA_acyltransferase"/>
</dbReference>
<dbReference type="Gene3D" id="3.40.630.30">
    <property type="match status" value="1"/>
</dbReference>
<sequence length="192" mass="22187">MILTEEIFQETYIVRRLKIKESVKSFDCGDTDLNDFILNESLLYRKALLAVSYVVEDKKNNNRVAAYFSLANDRISLTDFKDKTEFNHFRKHRFVNEKRLRSYPAAKICRLGVDRLVKGTGMGSFLLAFIQSYFVINNKTGCRFLTVDAYSEAVPFYIKNGFVPLTPEDENSSTRLLFFDLNDIVDDEVSEG</sequence>